<reference evidence="1 2" key="1">
    <citation type="submission" date="2021-03" db="EMBL/GenBank/DDBJ databases">
        <title>Genomic Encyclopedia of Type Strains, Phase IV (KMG-IV): sequencing the most valuable type-strain genomes for metagenomic binning, comparative biology and taxonomic classification.</title>
        <authorList>
            <person name="Goeker M."/>
        </authorList>
    </citation>
    <scope>NUCLEOTIDE SEQUENCE [LARGE SCALE GENOMIC DNA]</scope>
    <source>
        <strain evidence="1 2">DSM 3984</strain>
    </source>
</reference>
<evidence type="ECO:0008006" key="3">
    <source>
        <dbReference type="Google" id="ProtNLM"/>
    </source>
</evidence>
<comment type="caution">
    <text evidence="1">The sequence shown here is derived from an EMBL/GenBank/DDBJ whole genome shotgun (WGS) entry which is preliminary data.</text>
</comment>
<keyword evidence="2" id="KW-1185">Reference proteome</keyword>
<proteinExistence type="predicted"/>
<dbReference type="RefSeq" id="WP_209795685.1">
    <property type="nucleotide sequence ID" value="NZ_JAGGJZ010000001.1"/>
</dbReference>
<protein>
    <recommendedName>
        <fullName evidence="3">Class I SAM-dependent methyltransferase</fullName>
    </recommendedName>
</protein>
<evidence type="ECO:0000313" key="1">
    <source>
        <dbReference type="EMBL" id="MBP1888971.1"/>
    </source>
</evidence>
<gene>
    <name evidence="1" type="ORF">J2Z53_000550</name>
</gene>
<dbReference type="Proteomes" id="UP000783390">
    <property type="component" value="Unassembled WGS sequence"/>
</dbReference>
<accession>A0ABS4EY98</accession>
<dbReference type="InterPro" id="IPR029063">
    <property type="entry name" value="SAM-dependent_MTases_sf"/>
</dbReference>
<name>A0ABS4EY98_9CLOT</name>
<dbReference type="SUPFAM" id="SSF53335">
    <property type="entry name" value="S-adenosyl-L-methionine-dependent methyltransferases"/>
    <property type="match status" value="1"/>
</dbReference>
<sequence length="165" mass="19670">MKKTLVLNLENIKIKGNILDVVCEDLEVIHNLSEDIQEEMAIDNFENRDIKTLEKNKYDVCTFFFNLNSFWNINKKENLINEMSDYIKESGEVYIWDINKNIGELIDVKLKCILPNKEIKEYKIKNNNIFSSSNFEETKKILEKTFKIEETKVWEDIYFIKGIKK</sequence>
<evidence type="ECO:0000313" key="2">
    <source>
        <dbReference type="Proteomes" id="UP000783390"/>
    </source>
</evidence>
<organism evidence="1 2">
    <name type="scientific">Clostridium moniliforme</name>
    <dbReference type="NCBI Taxonomy" id="39489"/>
    <lineage>
        <taxon>Bacteria</taxon>
        <taxon>Bacillati</taxon>
        <taxon>Bacillota</taxon>
        <taxon>Clostridia</taxon>
        <taxon>Eubacteriales</taxon>
        <taxon>Clostridiaceae</taxon>
        <taxon>Clostridium</taxon>
    </lineage>
</organism>
<dbReference type="EMBL" id="JAGGJZ010000001">
    <property type="protein sequence ID" value="MBP1888971.1"/>
    <property type="molecule type" value="Genomic_DNA"/>
</dbReference>